<protein>
    <submittedName>
        <fullName evidence="1">Uncharacterized protein</fullName>
    </submittedName>
</protein>
<comment type="caution">
    <text evidence="1">The sequence shown here is derived from an EMBL/GenBank/DDBJ whole genome shotgun (WGS) entry which is preliminary data.</text>
</comment>
<name>A0A951QS71_9CYAN</name>
<proteinExistence type="predicted"/>
<accession>A0A951QS71</accession>
<dbReference type="AlphaFoldDB" id="A0A951QS71"/>
<organism evidence="1 2">
    <name type="scientific">Cyanomargarita calcarea GSE-NOS-MK-12-04C</name>
    <dbReference type="NCBI Taxonomy" id="2839659"/>
    <lineage>
        <taxon>Bacteria</taxon>
        <taxon>Bacillati</taxon>
        <taxon>Cyanobacteriota</taxon>
        <taxon>Cyanophyceae</taxon>
        <taxon>Nostocales</taxon>
        <taxon>Cyanomargaritaceae</taxon>
        <taxon>Cyanomargarita</taxon>
    </lineage>
</organism>
<evidence type="ECO:0000313" key="2">
    <source>
        <dbReference type="Proteomes" id="UP000729701"/>
    </source>
</evidence>
<dbReference type="Proteomes" id="UP000729701">
    <property type="component" value="Unassembled WGS sequence"/>
</dbReference>
<sequence length="69" mass="7863">MDRERLLAVASEVKDFSTRGIELIRQGKYVEGHSLMRQAVEAGRRSRSLIKEGQIQQTLRALEEAHKGK</sequence>
<reference evidence="1" key="1">
    <citation type="submission" date="2021-05" db="EMBL/GenBank/DDBJ databases">
        <authorList>
            <person name="Pietrasiak N."/>
            <person name="Ward R."/>
            <person name="Stajich J.E."/>
            <person name="Kurbessoian T."/>
        </authorList>
    </citation>
    <scope>NUCLEOTIDE SEQUENCE</scope>
    <source>
        <strain evidence="1">GSE-NOS-MK-12-04C</strain>
    </source>
</reference>
<evidence type="ECO:0000313" key="1">
    <source>
        <dbReference type="EMBL" id="MBW4670057.1"/>
    </source>
</evidence>
<dbReference type="EMBL" id="JAHHGZ010000026">
    <property type="protein sequence ID" value="MBW4670057.1"/>
    <property type="molecule type" value="Genomic_DNA"/>
</dbReference>
<gene>
    <name evidence="1" type="ORF">KME60_22255</name>
</gene>
<reference evidence="1" key="2">
    <citation type="journal article" date="2022" name="Microbiol. Resour. Announc.">
        <title>Metagenome Sequencing to Explore Phylogenomics of Terrestrial Cyanobacteria.</title>
        <authorList>
            <person name="Ward R.D."/>
            <person name="Stajich J.E."/>
            <person name="Johansen J.R."/>
            <person name="Huntemann M."/>
            <person name="Clum A."/>
            <person name="Foster B."/>
            <person name="Foster B."/>
            <person name="Roux S."/>
            <person name="Palaniappan K."/>
            <person name="Varghese N."/>
            <person name="Mukherjee S."/>
            <person name="Reddy T.B.K."/>
            <person name="Daum C."/>
            <person name="Copeland A."/>
            <person name="Chen I.A."/>
            <person name="Ivanova N.N."/>
            <person name="Kyrpides N.C."/>
            <person name="Shapiro N."/>
            <person name="Eloe-Fadrosh E.A."/>
            <person name="Pietrasiak N."/>
        </authorList>
    </citation>
    <scope>NUCLEOTIDE SEQUENCE</scope>
    <source>
        <strain evidence="1">GSE-NOS-MK-12-04C</strain>
    </source>
</reference>